<dbReference type="Proteomes" id="UP000886355">
    <property type="component" value="Unassembled WGS sequence"/>
</dbReference>
<dbReference type="GO" id="GO:0006508">
    <property type="term" value="P:proteolysis"/>
    <property type="evidence" value="ECO:0007669"/>
    <property type="project" value="UniProtKB-KW"/>
</dbReference>
<feature type="signal peptide" evidence="8">
    <location>
        <begin position="1"/>
        <end position="28"/>
    </location>
</feature>
<evidence type="ECO:0000256" key="6">
    <source>
        <dbReference type="ARBA" id="ARBA00022833"/>
    </source>
</evidence>
<dbReference type="Pfam" id="PF03411">
    <property type="entry name" value="Peptidase_M74"/>
    <property type="match status" value="1"/>
</dbReference>
<keyword evidence="3 8" id="KW-0732">Signal</keyword>
<evidence type="ECO:0000256" key="4">
    <source>
        <dbReference type="ARBA" id="ARBA00022764"/>
    </source>
</evidence>
<dbReference type="GO" id="GO:0008237">
    <property type="term" value="F:metallopeptidase activity"/>
    <property type="evidence" value="ECO:0007669"/>
    <property type="project" value="UniProtKB-KW"/>
</dbReference>
<keyword evidence="2" id="KW-0479">Metal-binding</keyword>
<keyword evidence="6" id="KW-0862">Zinc</keyword>
<evidence type="ECO:0000256" key="2">
    <source>
        <dbReference type="ARBA" id="ARBA00022723"/>
    </source>
</evidence>
<feature type="domain" description="LysM" evidence="9">
    <location>
        <begin position="246"/>
        <end position="292"/>
    </location>
</feature>
<feature type="domain" description="LysM" evidence="9">
    <location>
        <begin position="414"/>
        <end position="458"/>
    </location>
</feature>
<dbReference type="Pfam" id="PF01476">
    <property type="entry name" value="LysM"/>
    <property type="match status" value="3"/>
</dbReference>
<evidence type="ECO:0000256" key="3">
    <source>
        <dbReference type="ARBA" id="ARBA00022729"/>
    </source>
</evidence>
<name>A0A7C1B0N5_9BACT</name>
<keyword evidence="7" id="KW-0482">Metalloprotease</keyword>
<evidence type="ECO:0000313" key="10">
    <source>
        <dbReference type="EMBL" id="HDL90080.1"/>
    </source>
</evidence>
<evidence type="ECO:0000256" key="7">
    <source>
        <dbReference type="ARBA" id="ARBA00023049"/>
    </source>
</evidence>
<feature type="chain" id="PRO_5028092776" evidence="8">
    <location>
        <begin position="29"/>
        <end position="460"/>
    </location>
</feature>
<gene>
    <name evidence="10" type="ORF">ENG14_04170</name>
</gene>
<dbReference type="Gene3D" id="3.30.1380.10">
    <property type="match status" value="1"/>
</dbReference>
<reference evidence="10" key="1">
    <citation type="journal article" date="2020" name="mSystems">
        <title>Genome- and Community-Level Interaction Insights into Carbon Utilization and Element Cycling Functions of Hydrothermarchaeota in Hydrothermal Sediment.</title>
        <authorList>
            <person name="Zhou Z."/>
            <person name="Liu Y."/>
            <person name="Xu W."/>
            <person name="Pan J."/>
            <person name="Luo Z.H."/>
            <person name="Li M."/>
        </authorList>
    </citation>
    <scope>NUCLEOTIDE SEQUENCE [LARGE SCALE GENOMIC DNA]</scope>
    <source>
        <strain evidence="10">HyVt-19</strain>
    </source>
</reference>
<dbReference type="SUPFAM" id="SSF55166">
    <property type="entry name" value="Hedgehog/DD-peptidase"/>
    <property type="match status" value="1"/>
</dbReference>
<dbReference type="EMBL" id="DQZW01000198">
    <property type="protein sequence ID" value="HDL90080.1"/>
    <property type="molecule type" value="Genomic_DNA"/>
</dbReference>
<proteinExistence type="predicted"/>
<dbReference type="Gene3D" id="3.10.350.10">
    <property type="entry name" value="LysM domain"/>
    <property type="match status" value="2"/>
</dbReference>
<evidence type="ECO:0000256" key="8">
    <source>
        <dbReference type="SAM" id="SignalP"/>
    </source>
</evidence>
<keyword evidence="5" id="KW-0378">Hydrolase</keyword>
<evidence type="ECO:0000259" key="9">
    <source>
        <dbReference type="PROSITE" id="PS51782"/>
    </source>
</evidence>
<dbReference type="InterPro" id="IPR018392">
    <property type="entry name" value="LysM"/>
</dbReference>
<dbReference type="GO" id="GO:0030288">
    <property type="term" value="C:outer membrane-bounded periplasmic space"/>
    <property type="evidence" value="ECO:0007669"/>
    <property type="project" value="InterPro"/>
</dbReference>
<dbReference type="AlphaFoldDB" id="A0A7C1B0N5"/>
<protein>
    <submittedName>
        <fullName evidence="10">LysM peptidoglycan-binding domain-containing protein</fullName>
    </submittedName>
</protein>
<organism evidence="10">
    <name type="scientific">Thermodesulforhabdus norvegica</name>
    <dbReference type="NCBI Taxonomy" id="39841"/>
    <lineage>
        <taxon>Bacteria</taxon>
        <taxon>Pseudomonadati</taxon>
        <taxon>Thermodesulfobacteriota</taxon>
        <taxon>Syntrophobacteria</taxon>
        <taxon>Syntrophobacterales</taxon>
        <taxon>Thermodesulforhabdaceae</taxon>
        <taxon>Thermodesulforhabdus</taxon>
    </lineage>
</organism>
<dbReference type="PROSITE" id="PS51782">
    <property type="entry name" value="LYSM"/>
    <property type="match status" value="3"/>
</dbReference>
<dbReference type="GO" id="GO:0046872">
    <property type="term" value="F:metal ion binding"/>
    <property type="evidence" value="ECO:0007669"/>
    <property type="project" value="UniProtKB-KW"/>
</dbReference>
<dbReference type="CDD" id="cd00118">
    <property type="entry name" value="LysM"/>
    <property type="match status" value="2"/>
</dbReference>
<dbReference type="InterPro" id="IPR005073">
    <property type="entry name" value="Peptidase_M74"/>
</dbReference>
<evidence type="ECO:0000256" key="5">
    <source>
        <dbReference type="ARBA" id="ARBA00022801"/>
    </source>
</evidence>
<dbReference type="SMART" id="SM00257">
    <property type="entry name" value="LysM"/>
    <property type="match status" value="2"/>
</dbReference>
<evidence type="ECO:0000256" key="1">
    <source>
        <dbReference type="ARBA" id="ARBA00022670"/>
    </source>
</evidence>
<dbReference type="SUPFAM" id="SSF54106">
    <property type="entry name" value="LysM domain"/>
    <property type="match status" value="2"/>
</dbReference>
<dbReference type="InterPro" id="IPR009045">
    <property type="entry name" value="Zn_M74/Hedgehog-like"/>
</dbReference>
<dbReference type="GO" id="GO:0008932">
    <property type="term" value="F:lytic endotransglycosylase activity"/>
    <property type="evidence" value="ECO:0007669"/>
    <property type="project" value="TreeGrafter"/>
</dbReference>
<sequence>MNHKLFLYFNYTALVCLLLAVASSSAHCKVTRSIGYPWTGRLENGIPFPRMFDGYILRSKEHTYTTPEVIGALLDALEGFRKDYPDSCRIYLGDFSKPHGGPWYPKHRSHQNGRDVDIGMFAKNNRELHTFIPMNATNMDVPKTWCFIRHLLQSGMVEKIFIDRKIQRLLYKYARSQGFSEAFLKSLFYNVPGGSPRAIIKHVKGHRDHMHVRFHAPWSELAGRYRKLNQRELRVIEMAQRNFLPKKILVYIDNPSSIEDLSMQLGVSADDLKRWNGLKGEEDLHPGMGIVFYRKRFEVNSLKLAMSLDVDMLSSHIPTALAMLHKDVLLDIPPPQPEPVKVQIRKRLVRKDSQYIFYRVKKGDTLYGIARRYGITVRSLMKDNKIASNYIIRPGQILKVRTVRLAYKKPRRFRFYRIKPGDTLWAIAKRFDTHVREIVKLNGLSKPSIIRPSMVLKIPH</sequence>
<dbReference type="PANTHER" id="PTHR33734:SF22">
    <property type="entry name" value="MEMBRANE-BOUND LYTIC MUREIN TRANSGLYCOSYLASE D"/>
    <property type="match status" value="1"/>
</dbReference>
<dbReference type="PANTHER" id="PTHR33734">
    <property type="entry name" value="LYSM DOMAIN-CONTAINING GPI-ANCHORED PROTEIN 2"/>
    <property type="match status" value="1"/>
</dbReference>
<comment type="caution">
    <text evidence="10">The sequence shown here is derived from an EMBL/GenBank/DDBJ whole genome shotgun (WGS) entry which is preliminary data.</text>
</comment>
<keyword evidence="4" id="KW-0574">Periplasm</keyword>
<feature type="domain" description="LysM" evidence="9">
    <location>
        <begin position="356"/>
        <end position="400"/>
    </location>
</feature>
<dbReference type="InterPro" id="IPR036779">
    <property type="entry name" value="LysM_dom_sf"/>
</dbReference>
<keyword evidence="1" id="KW-0645">Protease</keyword>
<accession>A0A7C1B0N5</accession>
<dbReference type="GO" id="GO:0004252">
    <property type="term" value="F:serine-type endopeptidase activity"/>
    <property type="evidence" value="ECO:0007669"/>
    <property type="project" value="InterPro"/>
</dbReference>